<dbReference type="STRING" id="1423792.FD09_GL000605"/>
<name>A0A0R1N2C4_9LACO</name>
<dbReference type="PATRIC" id="fig|1423792.3.peg.617"/>
<dbReference type="PROSITE" id="PS51459">
    <property type="entry name" value="FIDO"/>
    <property type="match status" value="1"/>
</dbReference>
<gene>
    <name evidence="2" type="ORF">FD09_GL000605</name>
</gene>
<proteinExistence type="predicted"/>
<keyword evidence="3" id="KW-1185">Reference proteome</keyword>
<comment type="caution">
    <text evidence="2">The sequence shown here is derived from an EMBL/GenBank/DDBJ whole genome shotgun (WGS) entry which is preliminary data.</text>
</comment>
<feature type="domain" description="Fido" evidence="1">
    <location>
        <begin position="51"/>
        <end position="185"/>
    </location>
</feature>
<evidence type="ECO:0000259" key="1">
    <source>
        <dbReference type="PROSITE" id="PS51459"/>
    </source>
</evidence>
<reference evidence="2 3" key="1">
    <citation type="journal article" date="2015" name="Genome Announc.">
        <title>Expanding the biotechnology potential of lactobacilli through comparative genomics of 213 strains and associated genera.</title>
        <authorList>
            <person name="Sun Z."/>
            <person name="Harris H.M."/>
            <person name="McCann A."/>
            <person name="Guo C."/>
            <person name="Argimon S."/>
            <person name="Zhang W."/>
            <person name="Yang X."/>
            <person name="Jeffery I.B."/>
            <person name="Cooney J.C."/>
            <person name="Kagawa T.F."/>
            <person name="Liu W."/>
            <person name="Song Y."/>
            <person name="Salvetti E."/>
            <person name="Wrobel A."/>
            <person name="Rasinkangas P."/>
            <person name="Parkhill J."/>
            <person name="Rea M.C."/>
            <person name="O'Sullivan O."/>
            <person name="Ritari J."/>
            <person name="Douillard F.P."/>
            <person name="Paul Ross R."/>
            <person name="Yang R."/>
            <person name="Briner A.E."/>
            <person name="Felis G.E."/>
            <person name="de Vos W.M."/>
            <person name="Barrangou R."/>
            <person name="Klaenhammer T.R."/>
            <person name="Caufield P.W."/>
            <person name="Cui Y."/>
            <person name="Zhang H."/>
            <person name="O'Toole P.W."/>
        </authorList>
    </citation>
    <scope>NUCLEOTIDE SEQUENCE [LARGE SCALE GENOMIC DNA]</scope>
    <source>
        <strain evidence="2 3">DSM 12744</strain>
    </source>
</reference>
<dbReference type="AlphaFoldDB" id="A0A0R1N2C4"/>
<dbReference type="PANTHER" id="PTHR13504">
    <property type="entry name" value="FIDO DOMAIN-CONTAINING PROTEIN DDB_G0283145"/>
    <property type="match status" value="1"/>
</dbReference>
<dbReference type="InterPro" id="IPR040198">
    <property type="entry name" value="Fido_containing"/>
</dbReference>
<dbReference type="Gene3D" id="1.10.3290.10">
    <property type="entry name" value="Fido-like domain"/>
    <property type="match status" value="1"/>
</dbReference>
<dbReference type="Proteomes" id="UP000051330">
    <property type="component" value="Unassembled WGS sequence"/>
</dbReference>
<dbReference type="Pfam" id="PF02661">
    <property type="entry name" value="Fic"/>
    <property type="match status" value="1"/>
</dbReference>
<evidence type="ECO:0000313" key="2">
    <source>
        <dbReference type="EMBL" id="KRL11682.1"/>
    </source>
</evidence>
<organism evidence="2 3">
    <name type="scientific">Schleiferilactobacillus perolens DSM 12744</name>
    <dbReference type="NCBI Taxonomy" id="1423792"/>
    <lineage>
        <taxon>Bacteria</taxon>
        <taxon>Bacillati</taxon>
        <taxon>Bacillota</taxon>
        <taxon>Bacilli</taxon>
        <taxon>Lactobacillales</taxon>
        <taxon>Lactobacillaceae</taxon>
        <taxon>Schleiferilactobacillus</taxon>
    </lineage>
</organism>
<dbReference type="PANTHER" id="PTHR13504:SF38">
    <property type="entry name" value="FIDO DOMAIN-CONTAINING PROTEIN"/>
    <property type="match status" value="1"/>
</dbReference>
<dbReference type="SUPFAM" id="SSF140931">
    <property type="entry name" value="Fic-like"/>
    <property type="match status" value="1"/>
</dbReference>
<accession>A0A0R1N2C4</accession>
<dbReference type="InterPro" id="IPR036597">
    <property type="entry name" value="Fido-like_dom_sf"/>
</dbReference>
<evidence type="ECO:0000313" key="3">
    <source>
        <dbReference type="Proteomes" id="UP000051330"/>
    </source>
</evidence>
<dbReference type="InterPro" id="IPR003812">
    <property type="entry name" value="Fido"/>
</dbReference>
<dbReference type="RefSeq" id="WP_162261511.1">
    <property type="nucleotide sequence ID" value="NZ_AZEC01000011.1"/>
</dbReference>
<dbReference type="EMBL" id="AZEC01000011">
    <property type="protein sequence ID" value="KRL11682.1"/>
    <property type="molecule type" value="Genomic_DNA"/>
</dbReference>
<protein>
    <recommendedName>
        <fullName evidence="1">Fido domain-containing protein</fullName>
    </recommendedName>
</protein>
<sequence>MFEHLTLQYSEVESILKDQYVPDIKPSEIQVILNLRDAYQYAATINNVTDFSLTNVLEINLLVKGARAQDAGQIRTTDVIVPLTNETYQPPIPNEAQVQKLVTNIMSDTTTTTDKALTLMLTLSRMQPFMDGNKRTAIVAASALMFADKRGLIAIPEDKLHWYSWQLTKYYRSDNMQPLKQWLADNAVFGINA</sequence>